<dbReference type="GO" id="GO:0046872">
    <property type="term" value="F:metal ion binding"/>
    <property type="evidence" value="ECO:0007669"/>
    <property type="project" value="InterPro"/>
</dbReference>
<keyword evidence="2" id="KW-0732">Signal</keyword>
<sequence length="77" mass="7746">MKNLTPGFLLVLFALSLTLLTGCNSAPATQEAKTTSATPAAAPAAQATSVCPMGCEGSESTKPGQCPVCGMDLEKKS</sequence>
<organism evidence="4 5">
    <name type="scientific">Hymenobacter persicinus</name>
    <dbReference type="NCBI Taxonomy" id="2025506"/>
    <lineage>
        <taxon>Bacteria</taxon>
        <taxon>Pseudomonadati</taxon>
        <taxon>Bacteroidota</taxon>
        <taxon>Cytophagia</taxon>
        <taxon>Cytophagales</taxon>
        <taxon>Hymenobacteraceae</taxon>
        <taxon>Hymenobacter</taxon>
    </lineage>
</organism>
<dbReference type="InterPro" id="IPR045800">
    <property type="entry name" value="HMBD"/>
</dbReference>
<evidence type="ECO:0000313" key="5">
    <source>
        <dbReference type="Proteomes" id="UP000294155"/>
    </source>
</evidence>
<dbReference type="RefSeq" id="WP_129919709.1">
    <property type="nucleotide sequence ID" value="NZ_SEWE01000004.1"/>
</dbReference>
<evidence type="ECO:0000259" key="3">
    <source>
        <dbReference type="Pfam" id="PF19335"/>
    </source>
</evidence>
<dbReference type="Pfam" id="PF19335">
    <property type="entry name" value="HMBD"/>
    <property type="match status" value="1"/>
</dbReference>
<evidence type="ECO:0000256" key="2">
    <source>
        <dbReference type="SAM" id="SignalP"/>
    </source>
</evidence>
<dbReference type="EMBL" id="SEWE01000004">
    <property type="protein sequence ID" value="RYU83329.1"/>
    <property type="molecule type" value="Genomic_DNA"/>
</dbReference>
<feature type="region of interest" description="Disordered" evidence="1">
    <location>
        <begin position="55"/>
        <end position="77"/>
    </location>
</feature>
<feature type="chain" id="PRO_5020830167" description="Heavy metal binding domain-containing protein" evidence="2">
    <location>
        <begin position="29"/>
        <end position="77"/>
    </location>
</feature>
<comment type="caution">
    <text evidence="4">The sequence shown here is derived from an EMBL/GenBank/DDBJ whole genome shotgun (WGS) entry which is preliminary data.</text>
</comment>
<evidence type="ECO:0000313" key="4">
    <source>
        <dbReference type="EMBL" id="RYU83329.1"/>
    </source>
</evidence>
<protein>
    <recommendedName>
        <fullName evidence="3">Heavy metal binding domain-containing protein</fullName>
    </recommendedName>
</protein>
<evidence type="ECO:0000256" key="1">
    <source>
        <dbReference type="SAM" id="MobiDB-lite"/>
    </source>
</evidence>
<accession>A0A4Q5LF45</accession>
<feature type="domain" description="Heavy metal binding" evidence="3">
    <location>
        <begin position="50"/>
        <end position="76"/>
    </location>
</feature>
<name>A0A4Q5LF45_9BACT</name>
<dbReference type="PROSITE" id="PS51257">
    <property type="entry name" value="PROKAR_LIPOPROTEIN"/>
    <property type="match status" value="1"/>
</dbReference>
<proteinExistence type="predicted"/>
<reference evidence="4 5" key="1">
    <citation type="submission" date="2019-02" db="EMBL/GenBank/DDBJ databases">
        <title>Bacterial novel species isolated from soil.</title>
        <authorList>
            <person name="Jung H.-Y."/>
        </authorList>
    </citation>
    <scope>NUCLEOTIDE SEQUENCE [LARGE SCALE GENOMIC DNA]</scope>
    <source>
        <strain evidence="4 5">1-3-3-3</strain>
    </source>
</reference>
<feature type="signal peptide" evidence="2">
    <location>
        <begin position="1"/>
        <end position="28"/>
    </location>
</feature>
<gene>
    <name evidence="4" type="ORF">EWM57_03315</name>
</gene>
<keyword evidence="5" id="KW-1185">Reference proteome</keyword>
<dbReference type="AlphaFoldDB" id="A0A4Q5LF45"/>
<dbReference type="Proteomes" id="UP000294155">
    <property type="component" value="Unassembled WGS sequence"/>
</dbReference>